<sequence length="271" mass="30130">MKKYFILAGLMIVSLLAFPQQPYKYIIIPVQFPEIGEDLNPYGVSTALQKVLNEKTLAHAFHAPDMDEDYCDALTVNLVPIKNMFRNKLKVELKDCRNQVIWSREGTGRSKDFRKGYAEAIEDALSELDDIPVNANATAPVAATKEVPAEKPVVAEQAPPQPATKPSNADQAEESLYKPTNLFYNYTYFIDLVDAENGKKKLVILNGELLGYENLAWIGTLTPSGLGDVFTLEWKKPNGEPVRGVANLTTQVLKISLPEGEALKVITLQKY</sequence>
<dbReference type="Proteomes" id="UP000036958">
    <property type="component" value="Unassembled WGS sequence"/>
</dbReference>
<dbReference type="EMBL" id="LGIA01000182">
    <property type="protein sequence ID" value="KOH43568.1"/>
    <property type="molecule type" value="Genomic_DNA"/>
</dbReference>
<accession>A0A0L8V5B9</accession>
<evidence type="ECO:0000313" key="3">
    <source>
        <dbReference type="Proteomes" id="UP000036958"/>
    </source>
</evidence>
<evidence type="ECO:0000256" key="1">
    <source>
        <dbReference type="SAM" id="MobiDB-lite"/>
    </source>
</evidence>
<dbReference type="OrthoDB" id="1274006at2"/>
<reference evidence="3" key="1">
    <citation type="submission" date="2015-07" db="EMBL/GenBank/DDBJ databases">
        <title>Genome sequencing of Sunxiuqinia dokdonensis strain SK.</title>
        <authorList>
            <person name="Ahn S."/>
            <person name="Kim B.-C."/>
        </authorList>
    </citation>
    <scope>NUCLEOTIDE SEQUENCE [LARGE SCALE GENOMIC DNA]</scope>
    <source>
        <strain evidence="3">SK</strain>
    </source>
</reference>
<feature type="region of interest" description="Disordered" evidence="1">
    <location>
        <begin position="143"/>
        <end position="172"/>
    </location>
</feature>
<name>A0A0L8V5B9_9BACT</name>
<keyword evidence="3" id="KW-1185">Reference proteome</keyword>
<gene>
    <name evidence="2" type="ORF">NC99_36520</name>
</gene>
<dbReference type="RefSeq" id="WP_053186380.1">
    <property type="nucleotide sequence ID" value="NZ_LGIA01000182.1"/>
</dbReference>
<evidence type="ECO:0000313" key="2">
    <source>
        <dbReference type="EMBL" id="KOH43568.1"/>
    </source>
</evidence>
<comment type="caution">
    <text evidence="2">The sequence shown here is derived from an EMBL/GenBank/DDBJ whole genome shotgun (WGS) entry which is preliminary data.</text>
</comment>
<dbReference type="STRING" id="1409788.NC99_36520"/>
<protein>
    <submittedName>
        <fullName evidence="2">Uncharacterized protein</fullName>
    </submittedName>
</protein>
<organism evidence="2 3">
    <name type="scientific">Sunxiuqinia dokdonensis</name>
    <dbReference type="NCBI Taxonomy" id="1409788"/>
    <lineage>
        <taxon>Bacteria</taxon>
        <taxon>Pseudomonadati</taxon>
        <taxon>Bacteroidota</taxon>
        <taxon>Bacteroidia</taxon>
        <taxon>Marinilabiliales</taxon>
        <taxon>Prolixibacteraceae</taxon>
        <taxon>Sunxiuqinia</taxon>
    </lineage>
</organism>
<dbReference type="AlphaFoldDB" id="A0A0L8V5B9"/>
<proteinExistence type="predicted"/>